<keyword evidence="2" id="KW-1185">Reference proteome</keyword>
<protein>
    <submittedName>
        <fullName evidence="1">Uncharacterized protein</fullName>
    </submittedName>
</protein>
<reference evidence="1 2" key="1">
    <citation type="journal article" date="2021" name="J. Hered.">
        <title>A chromosome-level genome assembly of the parasitoid wasp, Cotesia glomerata (Hymenoptera: Braconidae).</title>
        <authorList>
            <person name="Pinto B.J."/>
            <person name="Weis J.J."/>
            <person name="Gamble T."/>
            <person name="Ode P.J."/>
            <person name="Paul R."/>
            <person name="Zaspel J.M."/>
        </authorList>
    </citation>
    <scope>NUCLEOTIDE SEQUENCE [LARGE SCALE GENOMIC DNA]</scope>
    <source>
        <strain evidence="1">CgM1</strain>
    </source>
</reference>
<sequence length="147" mass="16287">MLGTCSQSSTVPILRCRRKLDGHAAHMGVLAIIHRARGLVSPRKEAEGRCMQRLYHSHSDSDYPAGKRQGFLPGVRWEYSTIRAVQHTAPFEYIFFLPQLDGSYGVKLIEFNSTKRKPDGIAGGASVRNGCETSKVSKVTRGVCPIR</sequence>
<name>A0AAV7I092_COTGL</name>
<organism evidence="1 2">
    <name type="scientific">Cotesia glomerata</name>
    <name type="common">Lepidopteran parasitic wasp</name>
    <name type="synonym">Apanteles glomeratus</name>
    <dbReference type="NCBI Taxonomy" id="32391"/>
    <lineage>
        <taxon>Eukaryota</taxon>
        <taxon>Metazoa</taxon>
        <taxon>Ecdysozoa</taxon>
        <taxon>Arthropoda</taxon>
        <taxon>Hexapoda</taxon>
        <taxon>Insecta</taxon>
        <taxon>Pterygota</taxon>
        <taxon>Neoptera</taxon>
        <taxon>Endopterygota</taxon>
        <taxon>Hymenoptera</taxon>
        <taxon>Apocrita</taxon>
        <taxon>Ichneumonoidea</taxon>
        <taxon>Braconidae</taxon>
        <taxon>Microgastrinae</taxon>
        <taxon>Cotesia</taxon>
    </lineage>
</organism>
<evidence type="ECO:0000313" key="1">
    <source>
        <dbReference type="EMBL" id="KAH0540932.1"/>
    </source>
</evidence>
<dbReference type="EMBL" id="JAHXZJ010002609">
    <property type="protein sequence ID" value="KAH0540932.1"/>
    <property type="molecule type" value="Genomic_DNA"/>
</dbReference>
<proteinExistence type="predicted"/>
<comment type="caution">
    <text evidence="1">The sequence shown here is derived from an EMBL/GenBank/DDBJ whole genome shotgun (WGS) entry which is preliminary data.</text>
</comment>
<dbReference type="Proteomes" id="UP000826195">
    <property type="component" value="Unassembled WGS sequence"/>
</dbReference>
<dbReference type="AlphaFoldDB" id="A0AAV7I092"/>
<accession>A0AAV7I092</accession>
<gene>
    <name evidence="1" type="ORF">KQX54_020582</name>
</gene>
<evidence type="ECO:0000313" key="2">
    <source>
        <dbReference type="Proteomes" id="UP000826195"/>
    </source>
</evidence>